<reference evidence="2 3" key="1">
    <citation type="journal article" date="2015" name="Sci. Rep.">
        <title>The power of single molecule real-time sequencing technology in the de novo assembly of a eukaryotic genome.</title>
        <authorList>
            <person name="Sakai H."/>
            <person name="Naito K."/>
            <person name="Ogiso-Tanaka E."/>
            <person name="Takahashi Y."/>
            <person name="Iseki K."/>
            <person name="Muto C."/>
            <person name="Satou K."/>
            <person name="Teruya K."/>
            <person name="Shiroma A."/>
            <person name="Shimoji M."/>
            <person name="Hirano T."/>
            <person name="Itoh T."/>
            <person name="Kaga A."/>
            <person name="Tomooka N."/>
        </authorList>
    </citation>
    <scope>NUCLEOTIDE SEQUENCE [LARGE SCALE GENOMIC DNA]</scope>
    <source>
        <strain evidence="3">cv. Shumari</strain>
    </source>
</reference>
<name>A0A0S3T9P3_PHAAN</name>
<evidence type="ECO:0000256" key="1">
    <source>
        <dbReference type="SAM" id="SignalP"/>
    </source>
</evidence>
<proteinExistence type="predicted"/>
<dbReference type="AlphaFoldDB" id="A0A0S3T9P3"/>
<evidence type="ECO:0000313" key="3">
    <source>
        <dbReference type="Proteomes" id="UP000291084"/>
    </source>
</evidence>
<sequence>MARSLLSLIFLNFILAVMFVILFSSGVSSTTVCQGRCIEFRDCAMLCQSLGYTTTHCSGICCCSK</sequence>
<dbReference type="EMBL" id="AP015044">
    <property type="protein sequence ID" value="BAU01649.1"/>
    <property type="molecule type" value="Genomic_DNA"/>
</dbReference>
<evidence type="ECO:0000313" key="2">
    <source>
        <dbReference type="EMBL" id="BAU01649.1"/>
    </source>
</evidence>
<dbReference type="Proteomes" id="UP000291084">
    <property type="component" value="Chromosome 11"/>
</dbReference>
<feature type="signal peptide" evidence="1">
    <location>
        <begin position="1"/>
        <end position="29"/>
    </location>
</feature>
<keyword evidence="1" id="KW-0732">Signal</keyword>
<accession>A0A0S3T9P3</accession>
<organism evidence="2 3">
    <name type="scientific">Vigna angularis var. angularis</name>
    <dbReference type="NCBI Taxonomy" id="157739"/>
    <lineage>
        <taxon>Eukaryota</taxon>
        <taxon>Viridiplantae</taxon>
        <taxon>Streptophyta</taxon>
        <taxon>Embryophyta</taxon>
        <taxon>Tracheophyta</taxon>
        <taxon>Spermatophyta</taxon>
        <taxon>Magnoliopsida</taxon>
        <taxon>eudicotyledons</taxon>
        <taxon>Gunneridae</taxon>
        <taxon>Pentapetalae</taxon>
        <taxon>rosids</taxon>
        <taxon>fabids</taxon>
        <taxon>Fabales</taxon>
        <taxon>Fabaceae</taxon>
        <taxon>Papilionoideae</taxon>
        <taxon>50 kb inversion clade</taxon>
        <taxon>NPAAA clade</taxon>
        <taxon>indigoferoid/millettioid clade</taxon>
        <taxon>Phaseoleae</taxon>
        <taxon>Vigna</taxon>
    </lineage>
</organism>
<protein>
    <recommendedName>
        <fullName evidence="4">Knottin scorpion toxin-like domain-containing protein</fullName>
    </recommendedName>
</protein>
<gene>
    <name evidence="2" type="primary">Vigan.11G092300</name>
    <name evidence="2" type="ORF">VIGAN_11092300</name>
</gene>
<evidence type="ECO:0008006" key="4">
    <source>
        <dbReference type="Google" id="ProtNLM"/>
    </source>
</evidence>
<feature type="chain" id="PRO_5006619102" description="Knottin scorpion toxin-like domain-containing protein" evidence="1">
    <location>
        <begin position="30"/>
        <end position="65"/>
    </location>
</feature>
<keyword evidence="3" id="KW-1185">Reference proteome</keyword>